<name>A0A0F9FHT0_9ZZZZ</name>
<organism evidence="1">
    <name type="scientific">marine sediment metagenome</name>
    <dbReference type="NCBI Taxonomy" id="412755"/>
    <lineage>
        <taxon>unclassified sequences</taxon>
        <taxon>metagenomes</taxon>
        <taxon>ecological metagenomes</taxon>
    </lineage>
</organism>
<feature type="non-terminal residue" evidence="1">
    <location>
        <position position="368"/>
    </location>
</feature>
<sequence length="368" mass="38646">MGLSIYDLGGTSILGGHLLPPSDNAFDLGSVARSWRNAHFQTAIYATSVVGNWSPSADDQYDLGENSTPLEWKDLYIDGIAYIDTLYVEVAGRVNDDIAFAFGNGDDAYAIFETADADAQMLQILFKQGSANEVPVLVIADDVIAGADLGATHSIDFSGVTQPRLVLIDLDGDNWGGIGYITDDNFGLMGSNCRVRLASNGQVYIENITGTDVANINAASVQVENDVRFGTSATQIEAPNNADGDYIVFAARDSDTDTLVEIARMAGATDPYFSMGGSQEFKFYNSGRAELKGIVSNGAEADLTIAGGVVAVTQTYHSIITQGGADDDLVTATGGSEGDILILKSNLSGTNGIVTVKNGTGANTFILA</sequence>
<dbReference type="AlphaFoldDB" id="A0A0F9FHT0"/>
<comment type="caution">
    <text evidence="1">The sequence shown here is derived from an EMBL/GenBank/DDBJ whole genome shotgun (WGS) entry which is preliminary data.</text>
</comment>
<accession>A0A0F9FHT0</accession>
<reference evidence="1" key="1">
    <citation type="journal article" date="2015" name="Nature">
        <title>Complex archaea that bridge the gap between prokaryotes and eukaryotes.</title>
        <authorList>
            <person name="Spang A."/>
            <person name="Saw J.H."/>
            <person name="Jorgensen S.L."/>
            <person name="Zaremba-Niedzwiedzka K."/>
            <person name="Martijn J."/>
            <person name="Lind A.E."/>
            <person name="van Eijk R."/>
            <person name="Schleper C."/>
            <person name="Guy L."/>
            <person name="Ettema T.J."/>
        </authorList>
    </citation>
    <scope>NUCLEOTIDE SEQUENCE</scope>
</reference>
<proteinExistence type="predicted"/>
<dbReference type="EMBL" id="LAZR01021254">
    <property type="protein sequence ID" value="KKL85959.1"/>
    <property type="molecule type" value="Genomic_DNA"/>
</dbReference>
<evidence type="ECO:0000313" key="1">
    <source>
        <dbReference type="EMBL" id="KKL85959.1"/>
    </source>
</evidence>
<protein>
    <submittedName>
        <fullName evidence="1">Uncharacterized protein</fullName>
    </submittedName>
</protein>
<gene>
    <name evidence="1" type="ORF">LCGC14_1949480</name>
</gene>